<evidence type="ECO:0000313" key="2">
    <source>
        <dbReference type="EMBL" id="QIK41855.1"/>
    </source>
</evidence>
<dbReference type="KEGG" id="mon:G8E03_14480"/>
<feature type="transmembrane region" description="Helical" evidence="1">
    <location>
        <begin position="112"/>
        <end position="133"/>
    </location>
</feature>
<feature type="transmembrane region" description="Helical" evidence="1">
    <location>
        <begin position="12"/>
        <end position="35"/>
    </location>
</feature>
<dbReference type="AlphaFoldDB" id="A0A6G7VPQ6"/>
<feature type="transmembrane region" description="Helical" evidence="1">
    <location>
        <begin position="145"/>
        <end position="163"/>
    </location>
</feature>
<name>A0A6G7VPQ6_9RHOB</name>
<keyword evidence="3" id="KW-1185">Reference proteome</keyword>
<proteinExistence type="predicted"/>
<keyword evidence="1" id="KW-1133">Transmembrane helix</keyword>
<organism evidence="2 3">
    <name type="scientific">Pontivivens nitratireducens</name>
    <dbReference type="NCBI Taxonomy" id="2758038"/>
    <lineage>
        <taxon>Bacteria</taxon>
        <taxon>Pseudomonadati</taxon>
        <taxon>Pseudomonadota</taxon>
        <taxon>Alphaproteobacteria</taxon>
        <taxon>Rhodobacterales</taxon>
        <taxon>Paracoccaceae</taxon>
        <taxon>Pontivivens</taxon>
    </lineage>
</organism>
<feature type="transmembrane region" description="Helical" evidence="1">
    <location>
        <begin position="47"/>
        <end position="65"/>
    </location>
</feature>
<protein>
    <submittedName>
        <fullName evidence="2">Uncharacterized protein</fullName>
    </submittedName>
</protein>
<evidence type="ECO:0000313" key="3">
    <source>
        <dbReference type="Proteomes" id="UP000500791"/>
    </source>
</evidence>
<sequence>MNTPETTNGRQTYLAMLAAVLITVAIAVSLPVTWVDPWMAESGPFEQGSVLCYILAVAVLLFTNARRLWPYAGGLALFALRELDMDKASFFTEGVFKARQYSGDHVSLIEKALSLAILIVVLVIAFKCLQRGLPALLRGLRQLDAVSLLITTGLFLAVLAKSLDGLRRKLASLGIEVSNFVSAKAGIIEETTELGLAAMMLAATVTVWQRERVASDYLN</sequence>
<keyword evidence="1" id="KW-0812">Transmembrane</keyword>
<accession>A0A6G7VPQ6</accession>
<reference evidence="2 3" key="1">
    <citation type="submission" date="2020-03" db="EMBL/GenBank/DDBJ databases">
        <title>Complete genome sequence of Monaibacterium sp. ALG8 with diverse plasmids.</title>
        <authorList>
            <person name="Sun C."/>
        </authorList>
    </citation>
    <scope>NUCLEOTIDE SEQUENCE [LARGE SCALE GENOMIC DNA]</scope>
    <source>
        <strain evidence="2 3">ALG8</strain>
    </source>
</reference>
<gene>
    <name evidence="2" type="ORF">G8E03_14480</name>
</gene>
<evidence type="ECO:0000256" key="1">
    <source>
        <dbReference type="SAM" id="Phobius"/>
    </source>
</evidence>
<dbReference type="EMBL" id="CP049811">
    <property type="protein sequence ID" value="QIK41855.1"/>
    <property type="molecule type" value="Genomic_DNA"/>
</dbReference>
<keyword evidence="1" id="KW-0472">Membrane</keyword>
<dbReference type="Proteomes" id="UP000500791">
    <property type="component" value="Chromosome"/>
</dbReference>